<dbReference type="GO" id="GO:0006285">
    <property type="term" value="P:base-excision repair, AP site formation"/>
    <property type="evidence" value="ECO:0007669"/>
    <property type="project" value="TreeGrafter"/>
</dbReference>
<dbReference type="GO" id="GO:0043916">
    <property type="term" value="F:DNA-7-methylguanine glycosylase activity"/>
    <property type="evidence" value="ECO:0007669"/>
    <property type="project" value="TreeGrafter"/>
</dbReference>
<name>A0A423PU22_9GAMM</name>
<dbReference type="EMBL" id="AYKG01000017">
    <property type="protein sequence ID" value="ROO29105.1"/>
    <property type="molecule type" value="Genomic_DNA"/>
</dbReference>
<dbReference type="GO" id="GO:0032993">
    <property type="term" value="C:protein-DNA complex"/>
    <property type="evidence" value="ECO:0007669"/>
    <property type="project" value="TreeGrafter"/>
</dbReference>
<comment type="catalytic activity">
    <reaction evidence="1">
        <text>Hydrolysis of alkylated DNA, releasing 3-methyladenine, 3-methylguanine, 7-methylguanine and 7-methyladenine.</text>
        <dbReference type="EC" id="3.2.2.21"/>
    </reaction>
</comment>
<evidence type="ECO:0000259" key="6">
    <source>
        <dbReference type="SMART" id="SM00478"/>
    </source>
</evidence>
<evidence type="ECO:0000256" key="4">
    <source>
        <dbReference type="ARBA" id="ARBA00022763"/>
    </source>
</evidence>
<dbReference type="GO" id="GO:0006307">
    <property type="term" value="P:DNA alkylation repair"/>
    <property type="evidence" value="ECO:0007669"/>
    <property type="project" value="TreeGrafter"/>
</dbReference>
<comment type="caution">
    <text evidence="7">The sequence shown here is derived from an EMBL/GenBank/DDBJ whole genome shotgun (WGS) entry which is preliminary data.</text>
</comment>
<evidence type="ECO:0000313" key="7">
    <source>
        <dbReference type="EMBL" id="ROO29105.1"/>
    </source>
</evidence>
<proteinExistence type="inferred from homology"/>
<accession>A0A423PU22</accession>
<evidence type="ECO:0000256" key="2">
    <source>
        <dbReference type="ARBA" id="ARBA00010817"/>
    </source>
</evidence>
<dbReference type="RefSeq" id="WP_123657893.1">
    <property type="nucleotide sequence ID" value="NZ_AYKG01000017.1"/>
</dbReference>
<dbReference type="CDD" id="cd00056">
    <property type="entry name" value="ENDO3c"/>
    <property type="match status" value="1"/>
</dbReference>
<dbReference type="PANTHER" id="PTHR43003">
    <property type="entry name" value="DNA-3-METHYLADENINE GLYCOSYLASE"/>
    <property type="match status" value="1"/>
</dbReference>
<dbReference type="InterPro" id="IPR011257">
    <property type="entry name" value="DNA_glycosylase"/>
</dbReference>
<dbReference type="InParanoid" id="A0A423PU22"/>
<evidence type="ECO:0000256" key="3">
    <source>
        <dbReference type="ARBA" id="ARBA00012000"/>
    </source>
</evidence>
<sequence length="227" mass="24332">MTSRPERPTRLAFDAAAAEAHLARVDPRLGRVMAERGPYAPSSAAAPDVFHSLMRAIVYQQLSGKAAGTIHARVLTALGATEAPGPHAILATDTDTLRSAGLSANKEASLRALAAAAVAGALPDETRLADYSDDDLIAAYSAIRGIGRWTVEMLLLFHLGRPDVMPIHDLGVRKGFAHVYGWDELPKPKQMEAACEIWRPYRSVGSWFMWRALEPVAVSCGPAPSAP</sequence>
<keyword evidence="4" id="KW-0227">DNA damage</keyword>
<dbReference type="InterPro" id="IPR051912">
    <property type="entry name" value="Alkylbase_DNA_Glycosylase/TA"/>
</dbReference>
<dbReference type="GO" id="GO:0032131">
    <property type="term" value="F:alkylated DNA binding"/>
    <property type="evidence" value="ECO:0007669"/>
    <property type="project" value="TreeGrafter"/>
</dbReference>
<dbReference type="Pfam" id="PF00730">
    <property type="entry name" value="HhH-GPD"/>
    <property type="match status" value="1"/>
</dbReference>
<dbReference type="Proteomes" id="UP000285310">
    <property type="component" value="Unassembled WGS sequence"/>
</dbReference>
<dbReference type="GO" id="GO:0008725">
    <property type="term" value="F:DNA-3-methyladenine glycosylase activity"/>
    <property type="evidence" value="ECO:0007669"/>
    <property type="project" value="TreeGrafter"/>
</dbReference>
<dbReference type="InterPro" id="IPR003265">
    <property type="entry name" value="HhH-GPD_domain"/>
</dbReference>
<protein>
    <recommendedName>
        <fullName evidence="3">DNA-3-methyladenine glycosylase II</fullName>
        <ecNumber evidence="3">3.2.2.21</ecNumber>
    </recommendedName>
</protein>
<comment type="similarity">
    <text evidence="2">Belongs to the alkylbase DNA glycosidase AlkA family.</text>
</comment>
<dbReference type="OrthoDB" id="9811249at2"/>
<evidence type="ECO:0000256" key="1">
    <source>
        <dbReference type="ARBA" id="ARBA00000086"/>
    </source>
</evidence>
<gene>
    <name evidence="7" type="ORF">SAJA_06840</name>
</gene>
<reference evidence="7 8" key="1">
    <citation type="submission" date="2013-10" db="EMBL/GenBank/DDBJ databases">
        <title>Salinisphaera japonica YTM-1 Genome Sequencing.</title>
        <authorList>
            <person name="Lai Q."/>
            <person name="Li C."/>
            <person name="Shao Z."/>
        </authorList>
    </citation>
    <scope>NUCLEOTIDE SEQUENCE [LARGE SCALE GENOMIC DNA]</scope>
    <source>
        <strain evidence="7 8">YTM-1</strain>
    </source>
</reference>
<feature type="domain" description="HhH-GPD" evidence="6">
    <location>
        <begin position="58"/>
        <end position="214"/>
    </location>
</feature>
<dbReference type="FunFam" id="1.10.340.30:FF:000004">
    <property type="entry name" value="DNA-3-methyladenine glycosylase II"/>
    <property type="match status" value="1"/>
</dbReference>
<dbReference type="EC" id="3.2.2.21" evidence="3"/>
<evidence type="ECO:0000256" key="5">
    <source>
        <dbReference type="ARBA" id="ARBA00023204"/>
    </source>
</evidence>
<dbReference type="SUPFAM" id="SSF48150">
    <property type="entry name" value="DNA-glycosylase"/>
    <property type="match status" value="1"/>
</dbReference>
<dbReference type="Gene3D" id="1.10.340.30">
    <property type="entry name" value="Hypothetical protein, domain 2"/>
    <property type="match status" value="1"/>
</dbReference>
<dbReference type="AlphaFoldDB" id="A0A423PU22"/>
<dbReference type="PANTHER" id="PTHR43003:SF5">
    <property type="entry name" value="DNA-3-METHYLADENINE GLYCOSYLASE"/>
    <property type="match status" value="1"/>
</dbReference>
<keyword evidence="8" id="KW-1185">Reference proteome</keyword>
<organism evidence="7 8">
    <name type="scientific">Salinisphaera japonica YTM-1</name>
    <dbReference type="NCBI Taxonomy" id="1209778"/>
    <lineage>
        <taxon>Bacteria</taxon>
        <taxon>Pseudomonadati</taxon>
        <taxon>Pseudomonadota</taxon>
        <taxon>Gammaproteobacteria</taxon>
        <taxon>Salinisphaerales</taxon>
        <taxon>Salinisphaeraceae</taxon>
        <taxon>Salinisphaera</taxon>
    </lineage>
</organism>
<keyword evidence="5" id="KW-0234">DNA repair</keyword>
<dbReference type="Gene3D" id="1.10.1670.40">
    <property type="match status" value="1"/>
</dbReference>
<dbReference type="SMART" id="SM00478">
    <property type="entry name" value="ENDO3c"/>
    <property type="match status" value="1"/>
</dbReference>
<evidence type="ECO:0000313" key="8">
    <source>
        <dbReference type="Proteomes" id="UP000285310"/>
    </source>
</evidence>